<name>A0A8J8JRE4_9BACT</name>
<dbReference type="SUPFAM" id="SSF51569">
    <property type="entry name" value="Aldolase"/>
    <property type="match status" value="1"/>
</dbReference>
<evidence type="ECO:0000256" key="5">
    <source>
        <dbReference type="ARBA" id="ARBA00023277"/>
    </source>
</evidence>
<dbReference type="Gene3D" id="3.20.20.70">
    <property type="entry name" value="Aldolase class I"/>
    <property type="match status" value="1"/>
</dbReference>
<dbReference type="PANTHER" id="PTHR30246">
    <property type="entry name" value="2-KETO-3-DEOXY-6-PHOSPHOGLUCONATE ALDOLASE"/>
    <property type="match status" value="1"/>
</dbReference>
<dbReference type="Pfam" id="PF01081">
    <property type="entry name" value="Aldolase"/>
    <property type="match status" value="1"/>
</dbReference>
<keyword evidence="5" id="KW-0119">Carbohydrate metabolism</keyword>
<comment type="similarity">
    <text evidence="2">Belongs to the KHG/KDPG aldolase family.</text>
</comment>
<dbReference type="PANTHER" id="PTHR30246:SF1">
    <property type="entry name" value="2-DEHYDRO-3-DEOXY-6-PHOSPHOGALACTONATE ALDOLASE-RELATED"/>
    <property type="match status" value="1"/>
</dbReference>
<organism evidence="6 7">
    <name type="scientific">Limnovirga soli</name>
    <dbReference type="NCBI Taxonomy" id="2656915"/>
    <lineage>
        <taxon>Bacteria</taxon>
        <taxon>Pseudomonadati</taxon>
        <taxon>Bacteroidota</taxon>
        <taxon>Chitinophagia</taxon>
        <taxon>Chitinophagales</taxon>
        <taxon>Chitinophagaceae</taxon>
        <taxon>Limnovirga</taxon>
    </lineage>
</organism>
<dbReference type="EMBL" id="WHPF01000006">
    <property type="protein sequence ID" value="NNV55772.1"/>
    <property type="molecule type" value="Genomic_DNA"/>
</dbReference>
<dbReference type="InterPro" id="IPR013785">
    <property type="entry name" value="Aldolase_TIM"/>
</dbReference>
<accession>A0A8J8JRE4</accession>
<gene>
    <name evidence="6" type="ORF">GD597_09900</name>
</gene>
<evidence type="ECO:0000256" key="3">
    <source>
        <dbReference type="ARBA" id="ARBA00011233"/>
    </source>
</evidence>
<evidence type="ECO:0000256" key="2">
    <source>
        <dbReference type="ARBA" id="ARBA00006906"/>
    </source>
</evidence>
<dbReference type="RefSeq" id="WP_171607702.1">
    <property type="nucleotide sequence ID" value="NZ_WHPF01000006.1"/>
</dbReference>
<evidence type="ECO:0000256" key="1">
    <source>
        <dbReference type="ARBA" id="ARBA00004761"/>
    </source>
</evidence>
<dbReference type="CDD" id="cd00452">
    <property type="entry name" value="KDPG_aldolase"/>
    <property type="match status" value="1"/>
</dbReference>
<keyword evidence="7" id="KW-1185">Reference proteome</keyword>
<comment type="pathway">
    <text evidence="1">Carbohydrate acid metabolism.</text>
</comment>
<sequence>MRINKTIITEAIIQQGMLPLFYTDSVKVSLEIIGTLYKAGIRVIEYTNRGVAALENFRLLKDTLAAEAPNLYLGIGTIKSVDQARDFIAAGADFIVAPIVQPDVAALVSSAGLAWVPGCMTPSEIYRAQELGASLIKIFPANILGPAFISAVKELFPGQLFMPTGGVSVNKDNLASWFNSGVCAVGMGSKLISTQILEHELYDELFSETQKALALIAEVRSEIK</sequence>
<evidence type="ECO:0000256" key="4">
    <source>
        <dbReference type="ARBA" id="ARBA00023239"/>
    </source>
</evidence>
<comment type="caution">
    <text evidence="6">The sequence shown here is derived from an EMBL/GenBank/DDBJ whole genome shotgun (WGS) entry which is preliminary data.</text>
</comment>
<protein>
    <submittedName>
        <fullName evidence="6">Bifunctional 4-hydroxy-2-oxoglutarate aldolase/2-dehydro-3-deoxy-phosphogluconate aldolase</fullName>
    </submittedName>
</protein>
<evidence type="ECO:0000313" key="6">
    <source>
        <dbReference type="EMBL" id="NNV55772.1"/>
    </source>
</evidence>
<reference evidence="6" key="1">
    <citation type="submission" date="2019-10" db="EMBL/GenBank/DDBJ databases">
        <title>Draft genome sequence of Panacibacter sp. KCS-6.</title>
        <authorList>
            <person name="Yim K.J."/>
        </authorList>
    </citation>
    <scope>NUCLEOTIDE SEQUENCE</scope>
    <source>
        <strain evidence="6">KCS-6</strain>
    </source>
</reference>
<proteinExistence type="inferred from homology"/>
<comment type="subunit">
    <text evidence="3">Homotrimer.</text>
</comment>
<dbReference type="GO" id="GO:0016829">
    <property type="term" value="F:lyase activity"/>
    <property type="evidence" value="ECO:0007669"/>
    <property type="project" value="UniProtKB-KW"/>
</dbReference>
<evidence type="ECO:0000313" key="7">
    <source>
        <dbReference type="Proteomes" id="UP000598971"/>
    </source>
</evidence>
<dbReference type="AlphaFoldDB" id="A0A8J8JRE4"/>
<keyword evidence="4" id="KW-0456">Lyase</keyword>
<dbReference type="InterPro" id="IPR000887">
    <property type="entry name" value="Aldlse_KDPG_KHG"/>
</dbReference>
<dbReference type="Proteomes" id="UP000598971">
    <property type="component" value="Unassembled WGS sequence"/>
</dbReference>